<feature type="region of interest" description="Disordered" evidence="1">
    <location>
        <begin position="49"/>
        <end position="84"/>
    </location>
</feature>
<evidence type="ECO:0000256" key="1">
    <source>
        <dbReference type="SAM" id="MobiDB-lite"/>
    </source>
</evidence>
<dbReference type="SUPFAM" id="SSF54523">
    <property type="entry name" value="Pili subunits"/>
    <property type="match status" value="1"/>
</dbReference>
<evidence type="ECO:0008006" key="3">
    <source>
        <dbReference type="Google" id="ProtNLM"/>
    </source>
</evidence>
<dbReference type="Gene3D" id="3.30.700.10">
    <property type="entry name" value="Glycoprotein, Type 4 Pilin"/>
    <property type="match status" value="1"/>
</dbReference>
<sequence>MVILGILAAVAVPRLGSSIDSSEVSAEDAVIGNLRSALEVYAMDQVVTNSNKSYPPNPFSSLDDKSRIKLTGNTGNDGTPWGYDTGNNRIYHLRNDGNYEDWTYNASTGEID</sequence>
<name>A0A382R7U4_9ZZZZ</name>
<protein>
    <recommendedName>
        <fullName evidence="3">Type II secretion system protein GspG C-terminal domain-containing protein</fullName>
    </recommendedName>
</protein>
<dbReference type="AlphaFoldDB" id="A0A382R7U4"/>
<accession>A0A382R7U4</accession>
<organism evidence="2">
    <name type="scientific">marine metagenome</name>
    <dbReference type="NCBI Taxonomy" id="408172"/>
    <lineage>
        <taxon>unclassified sequences</taxon>
        <taxon>metagenomes</taxon>
        <taxon>ecological metagenomes</taxon>
    </lineage>
</organism>
<reference evidence="2" key="1">
    <citation type="submission" date="2018-05" db="EMBL/GenBank/DDBJ databases">
        <authorList>
            <person name="Lanie J.A."/>
            <person name="Ng W.-L."/>
            <person name="Kazmierczak K.M."/>
            <person name="Andrzejewski T.M."/>
            <person name="Davidsen T.M."/>
            <person name="Wayne K.J."/>
            <person name="Tettelin H."/>
            <person name="Glass J.I."/>
            <person name="Rusch D."/>
            <person name="Podicherti R."/>
            <person name="Tsui H.-C.T."/>
            <person name="Winkler M.E."/>
        </authorList>
    </citation>
    <scope>NUCLEOTIDE SEQUENCE</scope>
</reference>
<dbReference type="EMBL" id="UINC01119721">
    <property type="protein sequence ID" value="SVC93756.1"/>
    <property type="molecule type" value="Genomic_DNA"/>
</dbReference>
<gene>
    <name evidence="2" type="ORF">METZ01_LOCUS346610</name>
</gene>
<evidence type="ECO:0000313" key="2">
    <source>
        <dbReference type="EMBL" id="SVC93756.1"/>
    </source>
</evidence>
<proteinExistence type="predicted"/>
<dbReference type="InterPro" id="IPR045584">
    <property type="entry name" value="Pilin-like"/>
</dbReference>